<sequence>MALVSLTEMRARTRQLAGQETSLPASAHVDTDENDLGINEALSAFHDLMIELQRHEWVVTPVKTHSDTLVTGTTSYPLPDKLLATVSVQLSDGTTSHYVRPWDHADRDWLSNSSVPYIDGYHYRVIGRMLELLPSPRAGYTLLVDYVPEYSPLVNPADTFECPFGWWRWAAIKAAIGMAYKGHTETKQLADDWQFEDRRIRSLAGKRGTRGLRIVNTRRRGGMMRHLSRLWRDA</sequence>
<dbReference type="AlphaFoldDB" id="A0A6H1ZBE5"/>
<organism evidence="1">
    <name type="scientific">viral metagenome</name>
    <dbReference type="NCBI Taxonomy" id="1070528"/>
    <lineage>
        <taxon>unclassified sequences</taxon>
        <taxon>metagenomes</taxon>
        <taxon>organismal metagenomes</taxon>
    </lineage>
</organism>
<gene>
    <name evidence="1" type="ORF">TM448A00147_0041</name>
    <name evidence="2" type="ORF">TM448B00305_0050</name>
</gene>
<reference evidence="1" key="1">
    <citation type="submission" date="2020-03" db="EMBL/GenBank/DDBJ databases">
        <title>The deep terrestrial virosphere.</title>
        <authorList>
            <person name="Holmfeldt K."/>
            <person name="Nilsson E."/>
            <person name="Simone D."/>
            <person name="Lopez-Fernandez M."/>
            <person name="Wu X."/>
            <person name="de Brujin I."/>
            <person name="Lundin D."/>
            <person name="Andersson A."/>
            <person name="Bertilsson S."/>
            <person name="Dopson M."/>
        </authorList>
    </citation>
    <scope>NUCLEOTIDE SEQUENCE</scope>
    <source>
        <strain evidence="1">TM448A00147</strain>
        <strain evidence="2">TM448B00305</strain>
    </source>
</reference>
<dbReference type="Pfam" id="PF24175">
    <property type="entry name" value="SU10_adaptor"/>
    <property type="match status" value="1"/>
</dbReference>
<dbReference type="InterPro" id="IPR056209">
    <property type="entry name" value="SU10_adaptor"/>
</dbReference>
<protein>
    <submittedName>
        <fullName evidence="1">Uncharacterized protein</fullName>
    </submittedName>
</protein>
<evidence type="ECO:0000313" key="2">
    <source>
        <dbReference type="EMBL" id="QJH94929.1"/>
    </source>
</evidence>
<name>A0A6H1ZBE5_9ZZZZ</name>
<dbReference type="EMBL" id="MT143980">
    <property type="protein sequence ID" value="QJA44782.1"/>
    <property type="molecule type" value="Genomic_DNA"/>
</dbReference>
<accession>A0A6H1ZBE5</accession>
<dbReference type="EMBL" id="MT144608">
    <property type="protein sequence ID" value="QJH94929.1"/>
    <property type="molecule type" value="Genomic_DNA"/>
</dbReference>
<evidence type="ECO:0000313" key="1">
    <source>
        <dbReference type="EMBL" id="QJA44782.1"/>
    </source>
</evidence>
<proteinExistence type="predicted"/>